<dbReference type="InterPro" id="IPR018247">
    <property type="entry name" value="EF_Hand_1_Ca_BS"/>
</dbReference>
<dbReference type="Gene3D" id="3.40.50.1460">
    <property type="match status" value="1"/>
</dbReference>
<dbReference type="InterPro" id="IPR016134">
    <property type="entry name" value="Dockerin_dom"/>
</dbReference>
<dbReference type="PROSITE" id="PS00018">
    <property type="entry name" value="EF_HAND_1"/>
    <property type="match status" value="1"/>
</dbReference>
<dbReference type="InterPro" id="IPR038490">
    <property type="entry name" value="Gingipain_propep_sf"/>
</dbReference>
<dbReference type="InterPro" id="IPR002105">
    <property type="entry name" value="Dockerin_1_rpt"/>
</dbReference>
<evidence type="ECO:0000259" key="2">
    <source>
        <dbReference type="PROSITE" id="PS51766"/>
    </source>
</evidence>
<dbReference type="InterPro" id="IPR036439">
    <property type="entry name" value="Dockerin_dom_sf"/>
</dbReference>
<dbReference type="Pfam" id="PF00404">
    <property type="entry name" value="Dockerin_1"/>
    <property type="match status" value="1"/>
</dbReference>
<organism evidence="3">
    <name type="scientific">hydrothermal vent metagenome</name>
    <dbReference type="NCBI Taxonomy" id="652676"/>
    <lineage>
        <taxon>unclassified sequences</taxon>
        <taxon>metagenomes</taxon>
        <taxon>ecological metagenomes</taxon>
    </lineage>
</organism>
<dbReference type="InterPro" id="IPR029030">
    <property type="entry name" value="Caspase-like_dom_sf"/>
</dbReference>
<dbReference type="AlphaFoldDB" id="A0A160VFF8"/>
<dbReference type="Gene3D" id="2.60.40.10">
    <property type="entry name" value="Immunoglobulins"/>
    <property type="match status" value="1"/>
</dbReference>
<dbReference type="EMBL" id="FAXC01000210">
    <property type="protein sequence ID" value="CUV09285.1"/>
    <property type="molecule type" value="Genomic_DNA"/>
</dbReference>
<dbReference type="GO" id="GO:0000272">
    <property type="term" value="P:polysaccharide catabolic process"/>
    <property type="evidence" value="ECO:0007669"/>
    <property type="project" value="InterPro"/>
</dbReference>
<dbReference type="PROSITE" id="PS51766">
    <property type="entry name" value="DOCKERIN"/>
    <property type="match status" value="1"/>
</dbReference>
<dbReference type="SUPFAM" id="SSF63446">
    <property type="entry name" value="Type I dockerin domain"/>
    <property type="match status" value="1"/>
</dbReference>
<accession>A0A160VFF8</accession>
<dbReference type="Pfam" id="PF01364">
    <property type="entry name" value="Peptidase_C25"/>
    <property type="match status" value="1"/>
</dbReference>
<evidence type="ECO:0000256" key="1">
    <source>
        <dbReference type="ARBA" id="ARBA00022729"/>
    </source>
</evidence>
<dbReference type="Pfam" id="PF08126">
    <property type="entry name" value="Propeptide_C25"/>
    <property type="match status" value="1"/>
</dbReference>
<dbReference type="InterPro" id="IPR029031">
    <property type="entry name" value="Gingipain_N_sf"/>
</dbReference>
<dbReference type="Gene3D" id="1.10.1330.10">
    <property type="entry name" value="Dockerin domain"/>
    <property type="match status" value="1"/>
</dbReference>
<dbReference type="InterPro" id="IPR001769">
    <property type="entry name" value="Gingipain"/>
</dbReference>
<reference evidence="3" key="1">
    <citation type="submission" date="2015-10" db="EMBL/GenBank/DDBJ databases">
        <authorList>
            <person name="Gilbert D.G."/>
        </authorList>
    </citation>
    <scope>NUCLEOTIDE SEQUENCE</scope>
</reference>
<gene>
    <name evidence="3" type="ORF">MGWOODY_Mmi2240</name>
</gene>
<dbReference type="GO" id="GO:0004197">
    <property type="term" value="F:cysteine-type endopeptidase activity"/>
    <property type="evidence" value="ECO:0007669"/>
    <property type="project" value="InterPro"/>
</dbReference>
<feature type="domain" description="Dockerin" evidence="2">
    <location>
        <begin position="1138"/>
        <end position="1199"/>
    </location>
</feature>
<keyword evidence="1" id="KW-0732">Signal</keyword>
<dbReference type="Gene3D" id="2.60.40.3800">
    <property type="match status" value="1"/>
</dbReference>
<evidence type="ECO:0000313" key="3">
    <source>
        <dbReference type="EMBL" id="CUV09285.1"/>
    </source>
</evidence>
<dbReference type="InterPro" id="IPR013783">
    <property type="entry name" value="Ig-like_fold"/>
</dbReference>
<dbReference type="InterPro" id="IPR012600">
    <property type="entry name" value="Propeptide_C25"/>
</dbReference>
<protein>
    <submittedName>
        <fullName evidence="3">Arginine-specific cysteine proteinase</fullName>
    </submittedName>
</protein>
<name>A0A160VFF8_9ZZZZ</name>
<proteinExistence type="predicted"/>
<dbReference type="Gene3D" id="3.40.50.10390">
    <property type="entry name" value="Gingipain r, domain 1"/>
    <property type="match status" value="1"/>
</dbReference>
<dbReference type="GO" id="GO:0004553">
    <property type="term" value="F:hydrolase activity, hydrolyzing O-glycosyl compounds"/>
    <property type="evidence" value="ECO:0007669"/>
    <property type="project" value="InterPro"/>
</dbReference>
<sequence>MKYQSKIVVLVSSLLVVCFAEDELKRVHSGFAAQVNNEKITYVLTDYELQDITINGQTFKKPIIPFGGLNAGEGDPVLPTVTTFYQVAPNKSYSIEVNIQSSEFVENIDIAPHQTWDPVTDEITLPFKRNIDLYTSDEPYPQKQASISQTIVFRDLPVVKVAFTPFRYHPLSRQLEIITSADIDLVETGNIEPLQIPSRRSRVFEPLYESIVVNYSRSTSDEDYQTPSILYILPSNSSNLMANLDILFEWRHKSGYVVNYVSTSTTGSSTSSIKNYISNAYGSWTDPPEYVALVGDANGSYSIPTYFENYSSYNGEGDHPYSQLVGGDILPEVILGRLSFSSTTELATIINKTVQYETNPYVSQNWFHSASMVGDPSSSGISTIITCENIKEMMEFHGYDDVRTIYNSPFPSQMVSDLNAGLTFFNYRGYWGVSGFGNGNINSLSNGFKLPVATVITCGTGSFASGTSISEAFVRAGTPTQPKGAVASVGTATLGTHTMFNNVVDMGFYSGIFSDGMETAGIALVRGKLNLYLNYPNNPNNYVNIFTHWNNLIGDPALRMWTDIPATFTVSHENAMAAGTNFIDVTVMDYFNMPVEEAYVTILKGDDVIFESAFSDAFGHISLPISTTSTGDVDITVVKRNYIPYQGQFQIIDQAVNVNAIEGGYTIDDDSEGSSIGNANGIVNGGETIELTIPVYNYGTDDAQGLYCKLTSDGDLVTFLTDSLYIGSLLSGMTANIDQPFVFEVQASVMENDNLDLRLFVEDVNGTSWWSEIEVFSAGSLLEANAVIVRDDPVYGDDILDPGETAELEIELLNNGSVIATSVVGRLYSNFSGIEMLDDQGYWPVILADGMSTNNTDRFEVLAAEDVIPGTRVDLLIDLESTTGLSTSLSIPFQIGIKDVNDPLGPDAYGYYAYDNGDILYTNAPYFNWIEINPLYNGPGTQLPLSDYGDNQDDVTTVSLPFTFKFYGIDYDQISVSSNGWVSMGSTSMQSFRNYHIPGPGGPSPMIAVFWDDLMTTSSGGRVYKWYDEENNQFIIEWSSLRTFDNNSLETFQVILRDAQHYFTPTGDGEILIQFADFNNTSTGNFGWGQVHGNYCTVGLEDHTETVGLQYTFNNDYPVAAMPLQDSTAILFTTRGSNILQRGDINQDGFLNIIDVLTLVDFIQAGNTGSLNPYLADVNADEIINFLDMISIVREIMGF</sequence>
<dbReference type="SUPFAM" id="SSF52129">
    <property type="entry name" value="Caspase-like"/>
    <property type="match status" value="1"/>
</dbReference>
<dbReference type="GO" id="GO:0006508">
    <property type="term" value="P:proteolysis"/>
    <property type="evidence" value="ECO:0007669"/>
    <property type="project" value="InterPro"/>
</dbReference>